<feature type="signal peptide" evidence="2">
    <location>
        <begin position="1"/>
        <end position="21"/>
    </location>
</feature>
<gene>
    <name evidence="4" type="ORF">BXY58_1084</name>
    <name evidence="3" type="ORF">GCM10007332_14270</name>
</gene>
<keyword evidence="1" id="KW-0472">Membrane</keyword>
<proteinExistence type="predicted"/>
<evidence type="ECO:0000256" key="2">
    <source>
        <dbReference type="SAM" id="SignalP"/>
    </source>
</evidence>
<dbReference type="OrthoDB" id="1235397at2"/>
<feature type="transmembrane region" description="Helical" evidence="1">
    <location>
        <begin position="337"/>
        <end position="358"/>
    </location>
</feature>
<keyword evidence="1" id="KW-1133">Transmembrane helix</keyword>
<evidence type="ECO:0000256" key="1">
    <source>
        <dbReference type="SAM" id="Phobius"/>
    </source>
</evidence>
<organism evidence="4 5">
    <name type="scientific">Epilithonimonas arachidiradicis</name>
    <dbReference type="NCBI Taxonomy" id="1617282"/>
    <lineage>
        <taxon>Bacteria</taxon>
        <taxon>Pseudomonadati</taxon>
        <taxon>Bacteroidota</taxon>
        <taxon>Flavobacteriia</taxon>
        <taxon>Flavobacteriales</taxon>
        <taxon>Weeksellaceae</taxon>
        <taxon>Chryseobacterium group</taxon>
        <taxon>Epilithonimonas</taxon>
    </lineage>
</organism>
<evidence type="ECO:0000313" key="3">
    <source>
        <dbReference type="EMBL" id="GGG53751.1"/>
    </source>
</evidence>
<dbReference type="Proteomes" id="UP000658202">
    <property type="component" value="Unassembled WGS sequence"/>
</dbReference>
<dbReference type="Gene3D" id="1.25.40.10">
    <property type="entry name" value="Tetratricopeptide repeat domain"/>
    <property type="match status" value="2"/>
</dbReference>
<sequence>MRALRIFLVMILSISTSLVFAQEGNKELDSLISSANSFIFKNPQKTIDIGKDILKKKNIESSYKISSYILISNGYSGLNDYQKSIEFALKANELSEQTKDIANQIRTLGLIGNQYIRIEMRDEAWHYLDKADKLSQSVSLPGSKKYLIGNINLLKGFLYKRSLDCGYAIKHFDKAINEFKKDKDNGFAKANLGQAYNQKAYCYLNINKDSAQVSFENGLADARKNGAKSLECNALIGLSEIKSSRKDFNSSNETLLSALPLSKEAQQIEMESRIYKLLAENFIELNDFENHQKYQKLFDSTQSKFALEDVKSLNELIQKRNEFKQKNFESEQKKSVIIIYVLLGILILSGLTLSYFLVKKSKKINQNIKNKIS</sequence>
<reference evidence="3" key="4">
    <citation type="submission" date="2024-05" db="EMBL/GenBank/DDBJ databases">
        <authorList>
            <person name="Sun Q."/>
            <person name="Sedlacek I."/>
        </authorList>
    </citation>
    <scope>NUCLEOTIDE SEQUENCE</scope>
    <source>
        <strain evidence="3">CCM 8490</strain>
    </source>
</reference>
<reference evidence="3" key="1">
    <citation type="journal article" date="2014" name="Int. J. Syst. Evol. Microbiol.">
        <title>Complete genome of a new Firmicutes species belonging to the dominant human colonic microbiota ('Ruminococcus bicirculans') reveals two chromosomes and a selective capacity to utilize plant glucans.</title>
        <authorList>
            <consortium name="NISC Comparative Sequencing Program"/>
            <person name="Wegmann U."/>
            <person name="Louis P."/>
            <person name="Goesmann A."/>
            <person name="Henrissat B."/>
            <person name="Duncan S.H."/>
            <person name="Flint H.J."/>
        </authorList>
    </citation>
    <scope>NUCLEOTIDE SEQUENCE</scope>
    <source>
        <strain evidence="3">CCM 8490</strain>
    </source>
</reference>
<keyword evidence="2" id="KW-0732">Signal</keyword>
<keyword evidence="1" id="KW-0812">Transmembrane</keyword>
<comment type="caution">
    <text evidence="4">The sequence shown here is derived from an EMBL/GenBank/DDBJ whole genome shotgun (WGS) entry which is preliminary data.</text>
</comment>
<evidence type="ECO:0008006" key="7">
    <source>
        <dbReference type="Google" id="ProtNLM"/>
    </source>
</evidence>
<keyword evidence="6" id="KW-1185">Reference proteome</keyword>
<dbReference type="EMBL" id="RAQH01000002">
    <property type="protein sequence ID" value="RKE88951.1"/>
    <property type="molecule type" value="Genomic_DNA"/>
</dbReference>
<accession>A0A420DBW0</accession>
<reference evidence="4 5" key="2">
    <citation type="submission" date="2018-09" db="EMBL/GenBank/DDBJ databases">
        <title>Genomic Encyclopedia of Archaeal and Bacterial Type Strains, Phase II (KMG-II): from individual species to whole genera.</title>
        <authorList>
            <person name="Goeker M."/>
        </authorList>
    </citation>
    <scope>NUCLEOTIDE SEQUENCE [LARGE SCALE GENOMIC DNA]</scope>
    <source>
        <strain evidence="4 5">DSM 27620</strain>
    </source>
</reference>
<protein>
    <recommendedName>
        <fullName evidence="7">Tetratricopeptide repeat protein</fullName>
    </recommendedName>
</protein>
<dbReference type="SUPFAM" id="SSF48452">
    <property type="entry name" value="TPR-like"/>
    <property type="match status" value="1"/>
</dbReference>
<reference evidence="6" key="3">
    <citation type="journal article" date="2019" name="Int. J. Syst. Evol. Microbiol.">
        <title>The Global Catalogue of Microorganisms (GCM) 10K type strain sequencing project: providing services to taxonomists for standard genome sequencing and annotation.</title>
        <authorList>
            <consortium name="The Broad Institute Genomics Platform"/>
            <consortium name="The Broad Institute Genome Sequencing Center for Infectious Disease"/>
            <person name="Wu L."/>
            <person name="Ma J."/>
        </authorList>
    </citation>
    <scope>NUCLEOTIDE SEQUENCE [LARGE SCALE GENOMIC DNA]</scope>
    <source>
        <strain evidence="6">CCM 8490</strain>
    </source>
</reference>
<dbReference type="InterPro" id="IPR011990">
    <property type="entry name" value="TPR-like_helical_dom_sf"/>
</dbReference>
<name>A0A420DBW0_9FLAO</name>
<dbReference type="EMBL" id="BMCW01000002">
    <property type="protein sequence ID" value="GGG53751.1"/>
    <property type="molecule type" value="Genomic_DNA"/>
</dbReference>
<evidence type="ECO:0000313" key="6">
    <source>
        <dbReference type="Proteomes" id="UP000658202"/>
    </source>
</evidence>
<dbReference type="Proteomes" id="UP000285906">
    <property type="component" value="Unassembled WGS sequence"/>
</dbReference>
<dbReference type="RefSeq" id="WP_120212763.1">
    <property type="nucleotide sequence ID" value="NZ_BMCW01000002.1"/>
</dbReference>
<evidence type="ECO:0000313" key="4">
    <source>
        <dbReference type="EMBL" id="RKE88951.1"/>
    </source>
</evidence>
<feature type="chain" id="PRO_5019359954" description="Tetratricopeptide repeat protein" evidence="2">
    <location>
        <begin position="22"/>
        <end position="373"/>
    </location>
</feature>
<dbReference type="AlphaFoldDB" id="A0A420DBW0"/>
<evidence type="ECO:0000313" key="5">
    <source>
        <dbReference type="Proteomes" id="UP000285906"/>
    </source>
</evidence>